<dbReference type="PANTHER" id="PTHR31668:SF4">
    <property type="entry name" value="TRANSCRIPTIONAL ACTIVATOR PROTEIN DAL81"/>
    <property type="match status" value="1"/>
</dbReference>
<feature type="compositionally biased region" description="Low complexity" evidence="2">
    <location>
        <begin position="265"/>
        <end position="275"/>
    </location>
</feature>
<sequence length="477" mass="52418">MFGTLNVAHDVRQQTPLKFVENRDLSSALSRNSREKPHVSCEFCRSRKVRCSGQASGCNRCQAVGTQCRYPRREPRRKTRAGTGGDKTGTGTQSQKPKSDSKPSNEQDQGLKFSKRGTSEEGDGSAPGVDPQLLDQEMKSNSYWYQEFGGHGLATPISPHSGEGQGSNDRLDDWLDTNGILESEFPSIPGRVDDFHHFNTDMLSFGTVDSGNDNYVDALKHSAPTTPALVNLPDHMVLFEAPTSIPERNPSNKNASNHRETLRHLSPLSSCPSSHNPATPSTAEDTQMAHMAELSVTSGSCGCLQLAACLLEELGTKAAAGDRDRVRMDILLGDFRDALTQCTDILDCERCVEAREINMLLAMSAKYTSTMCQRLAVCYADLKRARGSEKDGGGVGDLRFSTYQIESLKEQVEVLGCLVMVQIDDFAQIIARLKTRPGIRKGHLTLLAEARNKVNALQVLLRGRQDRSFVDSVDNMY</sequence>
<dbReference type="PROSITE" id="PS00463">
    <property type="entry name" value="ZN2_CY6_FUNGAL_1"/>
    <property type="match status" value="1"/>
</dbReference>
<evidence type="ECO:0000259" key="3">
    <source>
        <dbReference type="PROSITE" id="PS50048"/>
    </source>
</evidence>
<dbReference type="PANTHER" id="PTHR31668">
    <property type="entry name" value="GLUCOSE TRANSPORT TRANSCRIPTION REGULATOR RGT1-RELATED-RELATED"/>
    <property type="match status" value="1"/>
</dbReference>
<reference evidence="4 5" key="1">
    <citation type="journal article" date="2023" name="bioRxiv">
        <title>High-quality genome assemblies of four members of thePodospora anserinaspecies complex.</title>
        <authorList>
            <person name="Ament-Velasquez S.L."/>
            <person name="Vogan A.A."/>
            <person name="Wallerman O."/>
            <person name="Hartmann F."/>
            <person name="Gautier V."/>
            <person name="Silar P."/>
            <person name="Giraud T."/>
            <person name="Johannesson H."/>
        </authorList>
    </citation>
    <scope>NUCLEOTIDE SEQUENCE [LARGE SCALE GENOMIC DNA]</scope>
    <source>
        <strain evidence="4 5">CBS 112042</strain>
    </source>
</reference>
<keyword evidence="1" id="KW-0539">Nucleus</keyword>
<evidence type="ECO:0000256" key="2">
    <source>
        <dbReference type="SAM" id="MobiDB-lite"/>
    </source>
</evidence>
<evidence type="ECO:0000313" key="4">
    <source>
        <dbReference type="EMBL" id="KAK4641413.1"/>
    </source>
</evidence>
<dbReference type="InterPro" id="IPR036864">
    <property type="entry name" value="Zn2-C6_fun-type_DNA-bd_sf"/>
</dbReference>
<dbReference type="RefSeq" id="XP_062730389.1">
    <property type="nucleotide sequence ID" value="XM_062879447.1"/>
</dbReference>
<comment type="caution">
    <text evidence="4">The sequence shown here is derived from an EMBL/GenBank/DDBJ whole genome shotgun (WGS) entry which is preliminary data.</text>
</comment>
<evidence type="ECO:0000256" key="1">
    <source>
        <dbReference type="ARBA" id="ARBA00023242"/>
    </source>
</evidence>
<organism evidence="4 5">
    <name type="scientific">Podospora bellae-mahoneyi</name>
    <dbReference type="NCBI Taxonomy" id="2093777"/>
    <lineage>
        <taxon>Eukaryota</taxon>
        <taxon>Fungi</taxon>
        <taxon>Dikarya</taxon>
        <taxon>Ascomycota</taxon>
        <taxon>Pezizomycotina</taxon>
        <taxon>Sordariomycetes</taxon>
        <taxon>Sordariomycetidae</taxon>
        <taxon>Sordariales</taxon>
        <taxon>Podosporaceae</taxon>
        <taxon>Podospora</taxon>
    </lineage>
</organism>
<keyword evidence="5" id="KW-1185">Reference proteome</keyword>
<gene>
    <name evidence="4" type="ORF">QC761_502105</name>
</gene>
<proteinExistence type="predicted"/>
<dbReference type="InterPro" id="IPR050797">
    <property type="entry name" value="Carb_Metab_Trans_Reg"/>
</dbReference>
<dbReference type="Proteomes" id="UP001322138">
    <property type="component" value="Unassembled WGS sequence"/>
</dbReference>
<dbReference type="Gene3D" id="4.10.240.10">
    <property type="entry name" value="Zn(2)-C6 fungal-type DNA-binding domain"/>
    <property type="match status" value="1"/>
</dbReference>
<evidence type="ECO:0000313" key="5">
    <source>
        <dbReference type="Proteomes" id="UP001322138"/>
    </source>
</evidence>
<dbReference type="InterPro" id="IPR001138">
    <property type="entry name" value="Zn2Cys6_DnaBD"/>
</dbReference>
<dbReference type="SMART" id="SM00066">
    <property type="entry name" value="GAL4"/>
    <property type="match status" value="1"/>
</dbReference>
<dbReference type="CDD" id="cd00067">
    <property type="entry name" value="GAL4"/>
    <property type="match status" value="1"/>
</dbReference>
<protein>
    <recommendedName>
        <fullName evidence="3">Zn(2)-C6 fungal-type domain-containing protein</fullName>
    </recommendedName>
</protein>
<name>A0ABR0FDC7_9PEZI</name>
<dbReference type="GeneID" id="87898929"/>
<dbReference type="Pfam" id="PF00172">
    <property type="entry name" value="Zn_clus"/>
    <property type="match status" value="1"/>
</dbReference>
<feature type="region of interest" description="Disordered" evidence="2">
    <location>
        <begin position="265"/>
        <end position="284"/>
    </location>
</feature>
<accession>A0ABR0FDC7</accession>
<dbReference type="PROSITE" id="PS50048">
    <property type="entry name" value="ZN2_CY6_FUNGAL_2"/>
    <property type="match status" value="1"/>
</dbReference>
<feature type="domain" description="Zn(2)-C6 fungal-type" evidence="3">
    <location>
        <begin position="40"/>
        <end position="70"/>
    </location>
</feature>
<dbReference type="EMBL" id="JAFFGZ010000007">
    <property type="protein sequence ID" value="KAK4641413.1"/>
    <property type="molecule type" value="Genomic_DNA"/>
</dbReference>
<dbReference type="SUPFAM" id="SSF57701">
    <property type="entry name" value="Zn2/Cys6 DNA-binding domain"/>
    <property type="match status" value="1"/>
</dbReference>
<feature type="region of interest" description="Disordered" evidence="2">
    <location>
        <begin position="71"/>
        <end position="133"/>
    </location>
</feature>